<dbReference type="CDD" id="cd16405">
    <property type="entry name" value="RepB_like_N"/>
    <property type="match status" value="1"/>
</dbReference>
<dbReference type="PANTHER" id="PTHR33375:SF1">
    <property type="entry name" value="CHROMOSOME-PARTITIONING PROTEIN PARB-RELATED"/>
    <property type="match status" value="1"/>
</dbReference>
<dbReference type="AlphaFoldDB" id="A0A4R2CVV2"/>
<dbReference type="InterPro" id="IPR003115">
    <property type="entry name" value="ParB_N"/>
</dbReference>
<dbReference type="PANTHER" id="PTHR33375">
    <property type="entry name" value="CHROMOSOME-PARTITIONING PROTEIN PARB-RELATED"/>
    <property type="match status" value="1"/>
</dbReference>
<dbReference type="NCBIfam" id="TIGR00180">
    <property type="entry name" value="parB_part"/>
    <property type="match status" value="1"/>
</dbReference>
<evidence type="ECO:0000313" key="4">
    <source>
        <dbReference type="EMBL" id="TCN43499.1"/>
    </source>
</evidence>
<dbReference type="GO" id="GO:0005694">
    <property type="term" value="C:chromosome"/>
    <property type="evidence" value="ECO:0007669"/>
    <property type="project" value="TreeGrafter"/>
</dbReference>
<feature type="domain" description="ParB-like N-terminal" evidence="3">
    <location>
        <begin position="74"/>
        <end position="165"/>
    </location>
</feature>
<evidence type="ECO:0000256" key="1">
    <source>
        <dbReference type="ARBA" id="ARBA00006295"/>
    </source>
</evidence>
<dbReference type="InterPro" id="IPR036086">
    <property type="entry name" value="ParB/Sulfiredoxin_sf"/>
</dbReference>
<name>A0A4R2CVV2_SHIGR</name>
<dbReference type="InterPro" id="IPR004437">
    <property type="entry name" value="ParB/RepB/Spo0J"/>
</dbReference>
<sequence length="338" mass="37217">MARKNIFGADTDAPAGASAETGSLTDVRPLANLDRPLRRSGPVGAFSQSLGSISEKAQRAADLEKQLAHGQTVVELDPSLIDSSFVPDRLGIDPESLNSLVGQIREHGQQVPILVRPHPDAEGRYQVAYGHRRLAAIRKIGGPIKAVIRPLTDEQLVVSQGQENNARTDLSYIERTFFALRLERRGFSRDIIMSSLGVDKAALSRMIALASRLPDALIEAIGPAPSFGRTRWAEVADLLDNALKKARALKLIHADAFKALSSDGRFEHLFEQLRATKPKPRSGEWRADGARAVKVTETESQLTLNFNKAAVPKFGAFVEKRLDRLYEEFLKENEELEP</sequence>
<reference evidence="4 5" key="1">
    <citation type="submission" date="2019-03" db="EMBL/GenBank/DDBJ databases">
        <title>Genomic Encyclopedia of Type Strains, Phase IV (KMG-IV): sequencing the most valuable type-strain genomes for metagenomic binning, comparative biology and taxonomic classification.</title>
        <authorList>
            <person name="Goeker M."/>
        </authorList>
    </citation>
    <scope>NUCLEOTIDE SEQUENCE [LARGE SCALE GENOMIC DNA]</scope>
    <source>
        <strain evidence="4 5">DSM 18401</strain>
    </source>
</reference>
<organism evidence="4 5">
    <name type="scientific">Shinella granuli</name>
    <dbReference type="NCBI Taxonomy" id="323621"/>
    <lineage>
        <taxon>Bacteria</taxon>
        <taxon>Pseudomonadati</taxon>
        <taxon>Pseudomonadota</taxon>
        <taxon>Alphaproteobacteria</taxon>
        <taxon>Hyphomicrobiales</taxon>
        <taxon>Rhizobiaceae</taxon>
        <taxon>Shinella</taxon>
    </lineage>
</organism>
<evidence type="ECO:0000259" key="3">
    <source>
        <dbReference type="SMART" id="SM00470"/>
    </source>
</evidence>
<gene>
    <name evidence="4" type="ORF">EV665_11095</name>
</gene>
<dbReference type="Gene3D" id="3.90.1530.30">
    <property type="match status" value="1"/>
</dbReference>
<accession>A0A4R2CVV2</accession>
<dbReference type="GO" id="GO:0007059">
    <property type="term" value="P:chromosome segregation"/>
    <property type="evidence" value="ECO:0007669"/>
    <property type="project" value="TreeGrafter"/>
</dbReference>
<protein>
    <submittedName>
        <fullName evidence="4">ParB family chromosome partitioning protein</fullName>
    </submittedName>
</protein>
<dbReference type="Proteomes" id="UP000295351">
    <property type="component" value="Unassembled WGS sequence"/>
</dbReference>
<keyword evidence="5" id="KW-1185">Reference proteome</keyword>
<dbReference type="SUPFAM" id="SSF110849">
    <property type="entry name" value="ParB/Sulfiredoxin"/>
    <property type="match status" value="1"/>
</dbReference>
<feature type="region of interest" description="Disordered" evidence="2">
    <location>
        <begin position="1"/>
        <end position="23"/>
    </location>
</feature>
<evidence type="ECO:0000313" key="5">
    <source>
        <dbReference type="Proteomes" id="UP000295351"/>
    </source>
</evidence>
<dbReference type="Gene3D" id="1.10.10.2830">
    <property type="match status" value="1"/>
</dbReference>
<dbReference type="SUPFAM" id="SSF109709">
    <property type="entry name" value="KorB DNA-binding domain-like"/>
    <property type="match status" value="1"/>
</dbReference>
<dbReference type="Pfam" id="PF07506">
    <property type="entry name" value="RepB"/>
    <property type="match status" value="1"/>
</dbReference>
<dbReference type="InterPro" id="IPR011111">
    <property type="entry name" value="Plasmid_RepB"/>
</dbReference>
<proteinExistence type="inferred from homology"/>
<comment type="caution">
    <text evidence="4">The sequence shown here is derived from an EMBL/GenBank/DDBJ whole genome shotgun (WGS) entry which is preliminary data.</text>
</comment>
<dbReference type="InterPro" id="IPR037972">
    <property type="entry name" value="RepB_N"/>
</dbReference>
<dbReference type="RefSeq" id="WP_133035035.1">
    <property type="nucleotide sequence ID" value="NZ_BAABEI010000007.1"/>
</dbReference>
<dbReference type="NCBIfam" id="TIGR03454">
    <property type="entry name" value="partition_RepB"/>
    <property type="match status" value="1"/>
</dbReference>
<dbReference type="GO" id="GO:0003677">
    <property type="term" value="F:DNA binding"/>
    <property type="evidence" value="ECO:0007669"/>
    <property type="project" value="InterPro"/>
</dbReference>
<comment type="similarity">
    <text evidence="1">Belongs to the ParB family.</text>
</comment>
<dbReference type="Pfam" id="PF02195">
    <property type="entry name" value="ParB_N"/>
    <property type="match status" value="1"/>
</dbReference>
<evidence type="ECO:0000256" key="2">
    <source>
        <dbReference type="SAM" id="MobiDB-lite"/>
    </source>
</evidence>
<dbReference type="InterPro" id="IPR017819">
    <property type="entry name" value="Plasmid_partition_RepB"/>
</dbReference>
<dbReference type="InterPro" id="IPR050336">
    <property type="entry name" value="Chromosome_partition/occlusion"/>
</dbReference>
<dbReference type="EMBL" id="SLVX01000010">
    <property type="protein sequence ID" value="TCN43499.1"/>
    <property type="molecule type" value="Genomic_DNA"/>
</dbReference>
<dbReference type="SMART" id="SM00470">
    <property type="entry name" value="ParB"/>
    <property type="match status" value="1"/>
</dbReference>